<organism evidence="2 3">
    <name type="scientific">Eiseniibacteriota bacterium</name>
    <dbReference type="NCBI Taxonomy" id="2212470"/>
    <lineage>
        <taxon>Bacteria</taxon>
        <taxon>Candidatus Eiseniibacteriota</taxon>
    </lineage>
</organism>
<evidence type="ECO:0000313" key="2">
    <source>
        <dbReference type="EMBL" id="NNF08466.1"/>
    </source>
</evidence>
<feature type="signal peptide" evidence="1">
    <location>
        <begin position="1"/>
        <end position="20"/>
    </location>
</feature>
<keyword evidence="1" id="KW-0732">Signal</keyword>
<feature type="chain" id="PRO_5031006220" description="PorV/PorQ family protein" evidence="1">
    <location>
        <begin position="21"/>
        <end position="311"/>
    </location>
</feature>
<proteinExistence type="predicted"/>
<sequence length="311" mass="34445">MRKLALIFLLVFATSKVAQADTRSSAFSFNDPGVRASAMGGAFSALGGQPSAMYWNPATLYFQDHRSFEASYASLYGLGLAQRTQVILGWKSVIEEPRFRNDRVVVRADRRTGPAYSVGIQSLFLDLDEDSYSEIALGGGAAWGYGDRLAFGMSLRALFVNSDLDNVFANGYDLGLGLAWSLSDRERIAVSAPHLVSRIFWKFDSTERLPQTATVGWSRQWNFGLLTTADIEFREDEASPYRFAVGGEWWAFPDRLALRGGYRVIRGGLEDINKPTFGAGVHFGRVGFDYSFRLGPELLGDTHRLGVLADF</sequence>
<dbReference type="AlphaFoldDB" id="A0A7Y2H3W5"/>
<protein>
    <recommendedName>
        <fullName evidence="4">PorV/PorQ family protein</fullName>
    </recommendedName>
</protein>
<evidence type="ECO:0008006" key="4">
    <source>
        <dbReference type="Google" id="ProtNLM"/>
    </source>
</evidence>
<evidence type="ECO:0000313" key="3">
    <source>
        <dbReference type="Proteomes" id="UP000547674"/>
    </source>
</evidence>
<dbReference type="SUPFAM" id="SSF56935">
    <property type="entry name" value="Porins"/>
    <property type="match status" value="1"/>
</dbReference>
<gene>
    <name evidence="2" type="ORF">HKN21_17020</name>
</gene>
<evidence type="ECO:0000256" key="1">
    <source>
        <dbReference type="SAM" id="SignalP"/>
    </source>
</evidence>
<dbReference type="Proteomes" id="UP000547674">
    <property type="component" value="Unassembled WGS sequence"/>
</dbReference>
<name>A0A7Y2H3W5_UNCEI</name>
<comment type="caution">
    <text evidence="2">The sequence shown here is derived from an EMBL/GenBank/DDBJ whole genome shotgun (WGS) entry which is preliminary data.</text>
</comment>
<reference evidence="2 3" key="1">
    <citation type="submission" date="2020-03" db="EMBL/GenBank/DDBJ databases">
        <title>Metabolic flexibility allows generalist bacteria to become dominant in a frequently disturbed ecosystem.</title>
        <authorList>
            <person name="Chen Y.-J."/>
            <person name="Leung P.M."/>
            <person name="Bay S.K."/>
            <person name="Hugenholtz P."/>
            <person name="Kessler A.J."/>
            <person name="Shelley G."/>
            <person name="Waite D.W."/>
            <person name="Cook P.L."/>
            <person name="Greening C."/>
        </authorList>
    </citation>
    <scope>NUCLEOTIDE SEQUENCE [LARGE SCALE GENOMIC DNA]</scope>
    <source>
        <strain evidence="2">SS_bin_28</strain>
    </source>
</reference>
<dbReference type="Gene3D" id="2.40.160.60">
    <property type="entry name" value="Outer membrane protein transport protein (OMPP1/FadL/TodX)"/>
    <property type="match status" value="1"/>
</dbReference>
<accession>A0A7Y2H3W5</accession>
<dbReference type="EMBL" id="JABDJR010000681">
    <property type="protein sequence ID" value="NNF08466.1"/>
    <property type="molecule type" value="Genomic_DNA"/>
</dbReference>